<evidence type="ECO:0000256" key="9">
    <source>
        <dbReference type="ARBA" id="ARBA00032448"/>
    </source>
</evidence>
<evidence type="ECO:0000256" key="5">
    <source>
        <dbReference type="ARBA" id="ARBA00022842"/>
    </source>
</evidence>
<evidence type="ECO:0000256" key="3">
    <source>
        <dbReference type="ARBA" id="ARBA00022679"/>
    </source>
</evidence>
<evidence type="ECO:0000256" key="1">
    <source>
        <dbReference type="ARBA" id="ARBA00001946"/>
    </source>
</evidence>
<keyword evidence="14" id="KW-1185">Reference proteome</keyword>
<dbReference type="AlphaFoldDB" id="A0A316UEQ6"/>
<dbReference type="InterPro" id="IPR033749">
    <property type="entry name" value="Polyprenyl_synt_CS"/>
</dbReference>
<evidence type="ECO:0000256" key="2">
    <source>
        <dbReference type="ARBA" id="ARBA00006706"/>
    </source>
</evidence>
<dbReference type="CDD" id="cd00685">
    <property type="entry name" value="Trans_IPPS_HT"/>
    <property type="match status" value="1"/>
</dbReference>
<dbReference type="Proteomes" id="UP000245942">
    <property type="component" value="Unassembled WGS sequence"/>
</dbReference>
<keyword evidence="6" id="KW-0414">Isoprene biosynthesis</keyword>
<comment type="similarity">
    <text evidence="2 11">Belongs to the FPP/GGPP synthase family.</text>
</comment>
<dbReference type="PROSITE" id="PS00723">
    <property type="entry name" value="POLYPRENYL_SYNTHASE_1"/>
    <property type="match status" value="1"/>
</dbReference>
<keyword evidence="4" id="KW-0479">Metal-binding</keyword>
<feature type="region of interest" description="Disordered" evidence="12">
    <location>
        <begin position="1"/>
        <end position="25"/>
    </location>
</feature>
<dbReference type="PROSITE" id="PS00444">
    <property type="entry name" value="POLYPRENYL_SYNTHASE_2"/>
    <property type="match status" value="1"/>
</dbReference>
<dbReference type="InterPro" id="IPR000092">
    <property type="entry name" value="Polyprenyl_synt"/>
</dbReference>
<dbReference type="GO" id="GO:0008299">
    <property type="term" value="P:isoprenoid biosynthetic process"/>
    <property type="evidence" value="ECO:0007669"/>
    <property type="project" value="UniProtKB-KW"/>
</dbReference>
<dbReference type="PANTHER" id="PTHR12001">
    <property type="entry name" value="GERANYLGERANYL PYROPHOSPHATE SYNTHASE"/>
    <property type="match status" value="1"/>
</dbReference>
<protein>
    <recommendedName>
        <fullName evidence="10">(2E,6E)-farnesyl diphosphate synthase</fullName>
    </recommendedName>
    <alternativeName>
        <fullName evidence="9">Dimethylallyltranstransferase</fullName>
    </alternativeName>
    <alternativeName>
        <fullName evidence="8">Farnesyl diphosphate synthase</fullName>
    </alternativeName>
    <alternativeName>
        <fullName evidence="7">Geranyltranstransferase</fullName>
    </alternativeName>
</protein>
<dbReference type="Gene3D" id="1.10.600.10">
    <property type="entry name" value="Farnesyl Diphosphate Synthase"/>
    <property type="match status" value="1"/>
</dbReference>
<organism evidence="13 14">
    <name type="scientific">Pseudomicrostroma glucosiphilum</name>
    <dbReference type="NCBI Taxonomy" id="1684307"/>
    <lineage>
        <taxon>Eukaryota</taxon>
        <taxon>Fungi</taxon>
        <taxon>Dikarya</taxon>
        <taxon>Basidiomycota</taxon>
        <taxon>Ustilaginomycotina</taxon>
        <taxon>Exobasidiomycetes</taxon>
        <taxon>Microstromatales</taxon>
        <taxon>Microstromatales incertae sedis</taxon>
        <taxon>Pseudomicrostroma</taxon>
    </lineage>
</organism>
<dbReference type="GO" id="GO:1990234">
    <property type="term" value="C:transferase complex"/>
    <property type="evidence" value="ECO:0007669"/>
    <property type="project" value="TreeGrafter"/>
</dbReference>
<evidence type="ECO:0000256" key="8">
    <source>
        <dbReference type="ARBA" id="ARBA00032424"/>
    </source>
</evidence>
<evidence type="ECO:0000256" key="11">
    <source>
        <dbReference type="RuleBase" id="RU004466"/>
    </source>
</evidence>
<keyword evidence="3 11" id="KW-0808">Transferase</keyword>
<dbReference type="SUPFAM" id="SSF48576">
    <property type="entry name" value="Terpenoid synthases"/>
    <property type="match status" value="1"/>
</dbReference>
<evidence type="ECO:0000313" key="13">
    <source>
        <dbReference type="EMBL" id="PWN23709.1"/>
    </source>
</evidence>
<evidence type="ECO:0000313" key="14">
    <source>
        <dbReference type="Proteomes" id="UP000245942"/>
    </source>
</evidence>
<dbReference type="OrthoDB" id="9927103at2759"/>
<dbReference type="EMBL" id="KZ819321">
    <property type="protein sequence ID" value="PWN23709.1"/>
    <property type="molecule type" value="Genomic_DNA"/>
</dbReference>
<dbReference type="InterPro" id="IPR008949">
    <property type="entry name" value="Isoprenoid_synthase_dom_sf"/>
</dbReference>
<evidence type="ECO:0000256" key="4">
    <source>
        <dbReference type="ARBA" id="ARBA00022723"/>
    </source>
</evidence>
<evidence type="ECO:0000256" key="12">
    <source>
        <dbReference type="SAM" id="MobiDB-lite"/>
    </source>
</evidence>
<gene>
    <name evidence="13" type="ORF">BCV69DRAFT_243456</name>
</gene>
<dbReference type="GeneID" id="37011803"/>
<dbReference type="GO" id="GO:0046872">
    <property type="term" value="F:metal ion binding"/>
    <property type="evidence" value="ECO:0007669"/>
    <property type="project" value="UniProtKB-KW"/>
</dbReference>
<evidence type="ECO:0000256" key="7">
    <source>
        <dbReference type="ARBA" id="ARBA00032380"/>
    </source>
</evidence>
<accession>A0A316UEQ6</accession>
<dbReference type="GO" id="GO:0004659">
    <property type="term" value="F:prenyltransferase activity"/>
    <property type="evidence" value="ECO:0007669"/>
    <property type="project" value="InterPro"/>
</dbReference>
<evidence type="ECO:0000256" key="6">
    <source>
        <dbReference type="ARBA" id="ARBA00023229"/>
    </source>
</evidence>
<proteinExistence type="inferred from homology"/>
<keyword evidence="5" id="KW-0460">Magnesium</keyword>
<dbReference type="RefSeq" id="XP_025350869.1">
    <property type="nucleotide sequence ID" value="XM_025490069.1"/>
</dbReference>
<dbReference type="PANTHER" id="PTHR12001:SF69">
    <property type="entry name" value="ALL TRANS-POLYPRENYL-DIPHOSPHATE SYNTHASE PDSS1"/>
    <property type="match status" value="1"/>
</dbReference>
<comment type="cofactor">
    <cofactor evidence="1">
        <name>Mg(2+)</name>
        <dbReference type="ChEBI" id="CHEBI:18420"/>
    </cofactor>
</comment>
<dbReference type="STRING" id="1684307.A0A316UEQ6"/>
<sequence length="455" mass="48333">MPQGESSSASTASSAATSSSSKSASPFDAIPLISDDLDSLRSNIMNLLGAGHPSLDSVAKYYFQAEGKHIRPLIILLMSAATNGTSPIFGHGTTRHEEMDLTGVDEPLSPKSILNDYNPNLSGEVSSASASSSSSVILPTQRRLAEIAEMIHVASLLHDDVIDESALRRGAPSSPSTFGNKLSILGGDFLLGRASVALARLRDNEVVELLATVIANLVEGEVMQMKGVDVGALHGSGLTSFWTPPQDLSAATSQFPGPTPEHFTSYLQKTYLKTASLMAKSARAATILGGHGEGALNQWRASQGAGGISAQEQEEQMVHSARVRDAAYTYGRNLGIAFQLVDDLLDFKSTSVSFGKPSLGADLRLGLATAPVLYAWQEFPGPEERLKEMVERKFEGEGDVERTLLAVHKSQGLARTAEFARHHADEASKALDVIPDSEAKAALQRLVGGVLDRVK</sequence>
<name>A0A316UEQ6_9BASI</name>
<dbReference type="Pfam" id="PF00348">
    <property type="entry name" value="polyprenyl_synt"/>
    <property type="match status" value="2"/>
</dbReference>
<evidence type="ECO:0000256" key="10">
    <source>
        <dbReference type="ARBA" id="ARBA00032873"/>
    </source>
</evidence>
<dbReference type="GO" id="GO:0006744">
    <property type="term" value="P:ubiquinone biosynthetic process"/>
    <property type="evidence" value="ECO:0007669"/>
    <property type="project" value="TreeGrafter"/>
</dbReference>
<reference evidence="13 14" key="1">
    <citation type="journal article" date="2018" name="Mol. Biol. Evol.">
        <title>Broad Genomic Sampling Reveals a Smut Pathogenic Ancestry of the Fungal Clade Ustilaginomycotina.</title>
        <authorList>
            <person name="Kijpornyongpan T."/>
            <person name="Mondo S.J."/>
            <person name="Barry K."/>
            <person name="Sandor L."/>
            <person name="Lee J."/>
            <person name="Lipzen A."/>
            <person name="Pangilinan J."/>
            <person name="LaButti K."/>
            <person name="Hainaut M."/>
            <person name="Henrissat B."/>
            <person name="Grigoriev I.V."/>
            <person name="Spatafora J.W."/>
            <person name="Aime M.C."/>
        </authorList>
    </citation>
    <scope>NUCLEOTIDE SEQUENCE [LARGE SCALE GENOMIC DNA]</scope>
    <source>
        <strain evidence="13 14">MCA 4718</strain>
    </source>
</reference>